<proteinExistence type="inferred from homology"/>
<evidence type="ECO:0000256" key="6">
    <source>
        <dbReference type="ARBA" id="ARBA00047918"/>
    </source>
</evidence>
<evidence type="ECO:0000259" key="12">
    <source>
        <dbReference type="Pfam" id="PF20656"/>
    </source>
</evidence>
<evidence type="ECO:0000256" key="1">
    <source>
        <dbReference type="ARBA" id="ARBA00006394"/>
    </source>
</evidence>
<sequence>MTSTIDHTPTEPSAPVDSAAPGPSSIDDRPAGAPPARIPAIRGPQIPRGEEILTPDALAFVAALDGAFAGRRAELLAQRRARAKRISAGETPGFLGVSRSVRADPSWQVAPPAPGLIRRRVEITGPPTVKMTINALNSGADVWMADLEDSTAPTWENIISGQLNLFDAIRGQLSFTEGGKDYRVGERTPTVLMRPRGWHLCEKHLTIDGRPLPASLVDFGLYFWHNARELIARGAGPYFYLPKLESQWEARLWNDVFVLAQDLLGIPQATIRATVLIETLPAAFEMEEILYELRDHSAGLNAGRWDYIFSYIRTFAHRGPEFVLPDRSEITMTTPFMRAYTELLVATCHRRGAHAIGGMAAFVPNRQDEGATKVALAKVRADKQREAADGFDGSWVAHPGLVPVAAAAFEAVLGERPHQIARQRPEVKVQAADLLDVGSARGAVTQHGLRTNISVALRYLAAWVGGSGAVALDNLMEDAATVEISRAQVWQWIHNGVRLAEGPTVTVGLVRRLLDEELARLGRTAPDPMRPRLAAAADIFAYAALGETMPGFFTQYGYVKYLLESGLRMTGELRPEDLRMSERV</sequence>
<dbReference type="Gene3D" id="1.20.1220.12">
    <property type="entry name" value="Malate synthase, domain III"/>
    <property type="match status" value="1"/>
</dbReference>
<protein>
    <recommendedName>
        <fullName evidence="7 9">Malate synthase</fullName>
        <ecNumber evidence="2 9">2.3.3.9</ecNumber>
    </recommendedName>
</protein>
<dbReference type="Pfam" id="PF20656">
    <property type="entry name" value="MS_N"/>
    <property type="match status" value="1"/>
</dbReference>
<evidence type="ECO:0000256" key="9">
    <source>
        <dbReference type="RuleBase" id="RU000555"/>
    </source>
</evidence>
<feature type="domain" description="Malate synthase TIM barrel" evidence="11">
    <location>
        <begin position="190"/>
        <end position="436"/>
    </location>
</feature>
<evidence type="ECO:0000256" key="4">
    <source>
        <dbReference type="ARBA" id="ARBA00022532"/>
    </source>
</evidence>
<dbReference type="InterPro" id="IPR048356">
    <property type="entry name" value="MS_N"/>
</dbReference>
<evidence type="ECO:0000256" key="7">
    <source>
        <dbReference type="ARBA" id="ARBA00068441"/>
    </source>
</evidence>
<keyword evidence="5 9" id="KW-0808">Transferase</keyword>
<dbReference type="FunFam" id="1.20.1220.12:FF:000001">
    <property type="entry name" value="Malate synthase"/>
    <property type="match status" value="1"/>
</dbReference>
<comment type="similarity">
    <text evidence="1 9">Belongs to the malate synthase family.</text>
</comment>
<dbReference type="UniPathway" id="UPA00703">
    <property type="reaction ID" value="UER00720"/>
</dbReference>
<feature type="compositionally biased region" description="Polar residues" evidence="10">
    <location>
        <begin position="1"/>
        <end position="11"/>
    </location>
</feature>
<keyword evidence="4 9" id="KW-0816">Tricarboxylic acid cycle</keyword>
<dbReference type="InterPro" id="IPR001465">
    <property type="entry name" value="Malate_synthase_TIM"/>
</dbReference>
<dbReference type="Gene3D" id="3.20.20.360">
    <property type="entry name" value="Malate synthase, domain 3"/>
    <property type="match status" value="1"/>
</dbReference>
<keyword evidence="15" id="KW-1185">Reference proteome</keyword>
<evidence type="ECO:0000256" key="2">
    <source>
        <dbReference type="ARBA" id="ARBA00012636"/>
    </source>
</evidence>
<feature type="domain" description="Malate synthase C-terminal" evidence="13">
    <location>
        <begin position="444"/>
        <end position="558"/>
    </location>
</feature>
<dbReference type="OrthoDB" id="9768429at2"/>
<feature type="region of interest" description="Disordered" evidence="10">
    <location>
        <begin position="1"/>
        <end position="45"/>
    </location>
</feature>
<feature type="active site" description="Proton donor" evidence="8">
    <location>
        <position position="478"/>
    </location>
</feature>
<dbReference type="AlphaFoldDB" id="A0A1H0J8F1"/>
<dbReference type="InterPro" id="IPR019830">
    <property type="entry name" value="Malate_synthase_CS"/>
</dbReference>
<dbReference type="Pfam" id="PF01274">
    <property type="entry name" value="MS_TIM-barrel"/>
    <property type="match status" value="1"/>
</dbReference>
<dbReference type="GO" id="GO:0005737">
    <property type="term" value="C:cytoplasm"/>
    <property type="evidence" value="ECO:0007669"/>
    <property type="project" value="TreeGrafter"/>
</dbReference>
<comment type="pathway">
    <text evidence="9">Carbohydrate metabolism; glyoxylate cycle; (S)-malate from isocitrate: step 2/2.</text>
</comment>
<dbReference type="InterPro" id="IPR044856">
    <property type="entry name" value="Malate_synth_C_sf"/>
</dbReference>
<dbReference type="PROSITE" id="PS00510">
    <property type="entry name" value="MALATE_SYNTHASE"/>
    <property type="match status" value="1"/>
</dbReference>
<dbReference type="PANTHER" id="PTHR42902">
    <property type="entry name" value="MALATE SYNTHASE"/>
    <property type="match status" value="1"/>
</dbReference>
<dbReference type="NCBIfam" id="TIGR01344">
    <property type="entry name" value="malate_syn_A"/>
    <property type="match status" value="1"/>
</dbReference>
<dbReference type="GO" id="GO:0006097">
    <property type="term" value="P:glyoxylate cycle"/>
    <property type="evidence" value="ECO:0007669"/>
    <property type="project" value="UniProtKB-UniPathway"/>
</dbReference>
<dbReference type="SUPFAM" id="SSF51645">
    <property type="entry name" value="Malate synthase G"/>
    <property type="match status" value="1"/>
</dbReference>
<evidence type="ECO:0000256" key="3">
    <source>
        <dbReference type="ARBA" id="ARBA00022435"/>
    </source>
</evidence>
<organism evidence="14 15">
    <name type="scientific">Nakamurella panacisegetis</name>
    <dbReference type="NCBI Taxonomy" id="1090615"/>
    <lineage>
        <taxon>Bacteria</taxon>
        <taxon>Bacillati</taxon>
        <taxon>Actinomycetota</taxon>
        <taxon>Actinomycetes</taxon>
        <taxon>Nakamurellales</taxon>
        <taxon>Nakamurellaceae</taxon>
        <taxon>Nakamurella</taxon>
    </lineage>
</organism>
<evidence type="ECO:0000256" key="8">
    <source>
        <dbReference type="PIRSR" id="PIRSR001363-1"/>
    </source>
</evidence>
<dbReference type="Pfam" id="PF20659">
    <property type="entry name" value="MS_C"/>
    <property type="match status" value="1"/>
</dbReference>
<name>A0A1H0J8F1_9ACTN</name>
<dbReference type="RefSeq" id="WP_090474696.1">
    <property type="nucleotide sequence ID" value="NZ_LT629710.1"/>
</dbReference>
<dbReference type="PIRSF" id="PIRSF001363">
    <property type="entry name" value="Malate_synth"/>
    <property type="match status" value="1"/>
</dbReference>
<dbReference type="STRING" id="1090615.SAMN04515671_0813"/>
<dbReference type="CDD" id="cd00727">
    <property type="entry name" value="malate_synt_A"/>
    <property type="match status" value="1"/>
</dbReference>
<dbReference type="InterPro" id="IPR046363">
    <property type="entry name" value="MS_N_TIM-barrel_dom"/>
</dbReference>
<evidence type="ECO:0000313" key="14">
    <source>
        <dbReference type="EMBL" id="SDO39810.1"/>
    </source>
</evidence>
<evidence type="ECO:0000256" key="10">
    <source>
        <dbReference type="SAM" id="MobiDB-lite"/>
    </source>
</evidence>
<dbReference type="EMBL" id="LT629710">
    <property type="protein sequence ID" value="SDO39810.1"/>
    <property type="molecule type" value="Genomic_DNA"/>
</dbReference>
<keyword evidence="3 9" id="KW-0329">Glyoxylate bypass</keyword>
<evidence type="ECO:0000256" key="5">
    <source>
        <dbReference type="ARBA" id="ARBA00022679"/>
    </source>
</evidence>
<evidence type="ECO:0000259" key="11">
    <source>
        <dbReference type="Pfam" id="PF01274"/>
    </source>
</evidence>
<reference evidence="14 15" key="1">
    <citation type="submission" date="2016-10" db="EMBL/GenBank/DDBJ databases">
        <authorList>
            <person name="de Groot N.N."/>
        </authorList>
    </citation>
    <scope>NUCLEOTIDE SEQUENCE [LARGE SCALE GENOMIC DNA]</scope>
    <source>
        <strain evidence="15">P4-7,KCTC 19426,CECT 7604</strain>
    </source>
</reference>
<dbReference type="Proteomes" id="UP000198741">
    <property type="component" value="Chromosome I"/>
</dbReference>
<dbReference type="FunFam" id="3.20.20.360:FF:000001">
    <property type="entry name" value="Malate synthase"/>
    <property type="match status" value="1"/>
</dbReference>
<dbReference type="InterPro" id="IPR011076">
    <property type="entry name" value="Malate_synth_sf"/>
</dbReference>
<dbReference type="InterPro" id="IPR006252">
    <property type="entry name" value="Malate_synthA"/>
</dbReference>
<dbReference type="InterPro" id="IPR048355">
    <property type="entry name" value="MS_C"/>
</dbReference>
<feature type="active site" description="Proton acceptor" evidence="8">
    <location>
        <position position="194"/>
    </location>
</feature>
<evidence type="ECO:0000313" key="15">
    <source>
        <dbReference type="Proteomes" id="UP000198741"/>
    </source>
</evidence>
<dbReference type="GO" id="GO:0004474">
    <property type="term" value="F:malate synthase activity"/>
    <property type="evidence" value="ECO:0007669"/>
    <property type="project" value="UniProtKB-EC"/>
</dbReference>
<dbReference type="PANTHER" id="PTHR42902:SF1">
    <property type="entry name" value="MALATE SYNTHASE 1-RELATED"/>
    <property type="match status" value="1"/>
</dbReference>
<accession>A0A1H0J8F1</accession>
<gene>
    <name evidence="14" type="ORF">SAMN04515671_0813</name>
</gene>
<dbReference type="EC" id="2.3.3.9" evidence="2 9"/>
<feature type="domain" description="Malate synthase N-terminal" evidence="12">
    <location>
        <begin position="41"/>
        <end position="95"/>
    </location>
</feature>
<evidence type="ECO:0000259" key="13">
    <source>
        <dbReference type="Pfam" id="PF20659"/>
    </source>
</evidence>
<comment type="catalytic activity">
    <reaction evidence="6 9">
        <text>glyoxylate + acetyl-CoA + H2O = (S)-malate + CoA + H(+)</text>
        <dbReference type="Rhea" id="RHEA:18181"/>
        <dbReference type="ChEBI" id="CHEBI:15377"/>
        <dbReference type="ChEBI" id="CHEBI:15378"/>
        <dbReference type="ChEBI" id="CHEBI:15589"/>
        <dbReference type="ChEBI" id="CHEBI:36655"/>
        <dbReference type="ChEBI" id="CHEBI:57287"/>
        <dbReference type="ChEBI" id="CHEBI:57288"/>
        <dbReference type="EC" id="2.3.3.9"/>
    </reaction>
</comment>
<dbReference type="GO" id="GO:0006099">
    <property type="term" value="P:tricarboxylic acid cycle"/>
    <property type="evidence" value="ECO:0007669"/>
    <property type="project" value="UniProtKB-KW"/>
</dbReference>